<dbReference type="EMBL" id="JACOQH010000002">
    <property type="protein sequence ID" value="MBC5753312.1"/>
    <property type="molecule type" value="Genomic_DNA"/>
</dbReference>
<proteinExistence type="predicted"/>
<dbReference type="Proteomes" id="UP000621540">
    <property type="component" value="Unassembled WGS sequence"/>
</dbReference>
<evidence type="ECO:0008006" key="3">
    <source>
        <dbReference type="Google" id="ProtNLM"/>
    </source>
</evidence>
<reference evidence="1 2" key="1">
    <citation type="submission" date="2020-08" db="EMBL/GenBank/DDBJ databases">
        <title>Genome public.</title>
        <authorList>
            <person name="Liu C."/>
            <person name="Sun Q."/>
        </authorList>
    </citation>
    <scope>NUCLEOTIDE SEQUENCE [LARGE SCALE GENOMIC DNA]</scope>
    <source>
        <strain evidence="1 2">BX0805</strain>
    </source>
</reference>
<dbReference type="RefSeq" id="WP_186981775.1">
    <property type="nucleotide sequence ID" value="NZ_JACOQH010000002.1"/>
</dbReference>
<gene>
    <name evidence="1" type="ORF">H8Z76_04575</name>
</gene>
<accession>A0ABR7I8R5</accession>
<comment type="caution">
    <text evidence="1">The sequence shown here is derived from an EMBL/GenBank/DDBJ whole genome shotgun (WGS) entry which is preliminary data.</text>
</comment>
<keyword evidence="2" id="KW-1185">Reference proteome</keyword>
<evidence type="ECO:0000313" key="1">
    <source>
        <dbReference type="EMBL" id="MBC5753312.1"/>
    </source>
</evidence>
<evidence type="ECO:0000313" key="2">
    <source>
        <dbReference type="Proteomes" id="UP000621540"/>
    </source>
</evidence>
<protein>
    <recommendedName>
        <fullName evidence="3">ABC transporter ATP-binding protein</fullName>
    </recommendedName>
</protein>
<sequence>MLILDEATANVDPQNEQLLIQAIGEPGIYADFVNGRKRADHWKIAE</sequence>
<organism evidence="1 2">
    <name type="scientific">Roseburia yibonii</name>
    <dbReference type="NCBI Taxonomy" id="2763063"/>
    <lineage>
        <taxon>Bacteria</taxon>
        <taxon>Bacillati</taxon>
        <taxon>Bacillota</taxon>
        <taxon>Clostridia</taxon>
        <taxon>Lachnospirales</taxon>
        <taxon>Lachnospiraceae</taxon>
        <taxon>Roseburia</taxon>
    </lineage>
</organism>
<name>A0ABR7I8R5_9FIRM</name>